<dbReference type="Proteomes" id="UP000541810">
    <property type="component" value="Unassembled WGS sequence"/>
</dbReference>
<comment type="caution">
    <text evidence="5">The sequence shown here is derived from an EMBL/GenBank/DDBJ whole genome shotgun (WGS) entry which is preliminary data.</text>
</comment>
<reference evidence="5 6" key="1">
    <citation type="submission" date="2020-08" db="EMBL/GenBank/DDBJ databases">
        <title>Genomic Encyclopedia of Type Strains, Phase IV (KMG-IV): sequencing the most valuable type-strain genomes for metagenomic binning, comparative biology and taxonomic classification.</title>
        <authorList>
            <person name="Goeker M."/>
        </authorList>
    </citation>
    <scope>NUCLEOTIDE SEQUENCE [LARGE SCALE GENOMIC DNA]</scope>
    <source>
        <strain evidence="5 6">DSM 103725</strain>
    </source>
</reference>
<accession>A0A7X0H878</accession>
<dbReference type="Pfam" id="PF12833">
    <property type="entry name" value="HTH_18"/>
    <property type="match status" value="1"/>
</dbReference>
<dbReference type="InterPro" id="IPR009057">
    <property type="entry name" value="Homeodomain-like_sf"/>
</dbReference>
<dbReference type="PANTHER" id="PTHR46796">
    <property type="entry name" value="HTH-TYPE TRANSCRIPTIONAL ACTIVATOR RHAS-RELATED"/>
    <property type="match status" value="1"/>
</dbReference>
<dbReference type="GO" id="GO:0043565">
    <property type="term" value="F:sequence-specific DNA binding"/>
    <property type="evidence" value="ECO:0007669"/>
    <property type="project" value="InterPro"/>
</dbReference>
<dbReference type="SMART" id="SM00342">
    <property type="entry name" value="HTH_ARAC"/>
    <property type="match status" value="1"/>
</dbReference>
<keyword evidence="3" id="KW-0804">Transcription</keyword>
<dbReference type="SUPFAM" id="SSF46689">
    <property type="entry name" value="Homeodomain-like"/>
    <property type="match status" value="2"/>
</dbReference>
<feature type="domain" description="HTH araC/xylS-type" evidence="4">
    <location>
        <begin position="186"/>
        <end position="284"/>
    </location>
</feature>
<dbReference type="Pfam" id="PF02311">
    <property type="entry name" value="AraC_binding"/>
    <property type="match status" value="1"/>
</dbReference>
<dbReference type="RefSeq" id="WP_184678585.1">
    <property type="nucleotide sequence ID" value="NZ_JACHGY010000001.1"/>
</dbReference>
<dbReference type="InterPro" id="IPR037923">
    <property type="entry name" value="HTH-like"/>
</dbReference>
<evidence type="ECO:0000313" key="6">
    <source>
        <dbReference type="Proteomes" id="UP000541810"/>
    </source>
</evidence>
<dbReference type="InterPro" id="IPR003313">
    <property type="entry name" value="AraC-bd"/>
</dbReference>
<dbReference type="InterPro" id="IPR020449">
    <property type="entry name" value="Tscrpt_reg_AraC-type_HTH"/>
</dbReference>
<dbReference type="PROSITE" id="PS01124">
    <property type="entry name" value="HTH_ARAC_FAMILY_2"/>
    <property type="match status" value="1"/>
</dbReference>
<keyword evidence="6" id="KW-1185">Reference proteome</keyword>
<name>A0A7X0H878_9BACT</name>
<evidence type="ECO:0000313" key="5">
    <source>
        <dbReference type="EMBL" id="MBB6431090.1"/>
    </source>
</evidence>
<keyword evidence="1" id="KW-0805">Transcription regulation</keyword>
<sequence>MALALPESWYWSCPASEPPHPLGRVSQAATVRQDGAREMPWPSWRRLGSYAVVVVVNGEGTYLDENGYEADLGPGSLIKLTPELGHRYSPGTDGWVQTYVVFEGPLFELWQQHGIFHTDPPVTTIESPQDWPAQFYQAVHGADDPSRSTKEGLLRLGRWQAVLSRLIANAQLSPAPPDAQAPRWLSQAKQRLAEHLNKPVDWDSLANELGVSYTTFRRAFTPTFGVSPGRYRSGQVIDQARQWMRDTTMNDKQIAVRLGFTDAQHFSRRFKQLVGRTPSQFRASLH</sequence>
<protein>
    <submittedName>
        <fullName evidence="5">AraC-like DNA-binding protein</fullName>
    </submittedName>
</protein>
<evidence type="ECO:0000256" key="3">
    <source>
        <dbReference type="ARBA" id="ARBA00023163"/>
    </source>
</evidence>
<evidence type="ECO:0000256" key="1">
    <source>
        <dbReference type="ARBA" id="ARBA00023015"/>
    </source>
</evidence>
<evidence type="ECO:0000259" key="4">
    <source>
        <dbReference type="PROSITE" id="PS01124"/>
    </source>
</evidence>
<proteinExistence type="predicted"/>
<dbReference type="PRINTS" id="PR00032">
    <property type="entry name" value="HTHARAC"/>
</dbReference>
<dbReference type="EMBL" id="JACHGY010000001">
    <property type="protein sequence ID" value="MBB6431090.1"/>
    <property type="molecule type" value="Genomic_DNA"/>
</dbReference>
<keyword evidence="2 5" id="KW-0238">DNA-binding</keyword>
<dbReference type="AlphaFoldDB" id="A0A7X0H878"/>
<dbReference type="GO" id="GO:0003700">
    <property type="term" value="F:DNA-binding transcription factor activity"/>
    <property type="evidence" value="ECO:0007669"/>
    <property type="project" value="InterPro"/>
</dbReference>
<gene>
    <name evidence="5" type="ORF">HNQ40_002896</name>
</gene>
<dbReference type="Gene3D" id="1.10.10.60">
    <property type="entry name" value="Homeodomain-like"/>
    <property type="match status" value="1"/>
</dbReference>
<dbReference type="InterPro" id="IPR050204">
    <property type="entry name" value="AraC_XylS_family_regulators"/>
</dbReference>
<organism evidence="5 6">
    <name type="scientific">Algisphaera agarilytica</name>
    <dbReference type="NCBI Taxonomy" id="1385975"/>
    <lineage>
        <taxon>Bacteria</taxon>
        <taxon>Pseudomonadati</taxon>
        <taxon>Planctomycetota</taxon>
        <taxon>Phycisphaerae</taxon>
        <taxon>Phycisphaerales</taxon>
        <taxon>Phycisphaeraceae</taxon>
        <taxon>Algisphaera</taxon>
    </lineage>
</organism>
<evidence type="ECO:0000256" key="2">
    <source>
        <dbReference type="ARBA" id="ARBA00023125"/>
    </source>
</evidence>
<dbReference type="SUPFAM" id="SSF51215">
    <property type="entry name" value="Regulatory protein AraC"/>
    <property type="match status" value="1"/>
</dbReference>
<dbReference type="InterPro" id="IPR018060">
    <property type="entry name" value="HTH_AraC"/>
</dbReference>